<dbReference type="CDD" id="cd00093">
    <property type="entry name" value="HTH_XRE"/>
    <property type="match status" value="1"/>
</dbReference>
<dbReference type="PROSITE" id="PS50943">
    <property type="entry name" value="HTH_CROC1"/>
    <property type="match status" value="1"/>
</dbReference>
<dbReference type="PANTHER" id="PTHR46558:SF11">
    <property type="entry name" value="HTH-TYPE TRANSCRIPTIONAL REGULATOR XRE"/>
    <property type="match status" value="1"/>
</dbReference>
<dbReference type="RefSeq" id="WP_081157457.1">
    <property type="nucleotide sequence ID" value="NZ_CP133461.1"/>
</dbReference>
<evidence type="ECO:0000256" key="1">
    <source>
        <dbReference type="ARBA" id="ARBA00023125"/>
    </source>
</evidence>
<reference evidence="3 4" key="1">
    <citation type="submission" date="2023-08" db="EMBL/GenBank/DDBJ databases">
        <title>Complete genome sequence of Geobacillus thermodenitrificans K1041, a genetically tractable strain representative of the genus Geobacillus.</title>
        <authorList>
            <person name="Kani S."/>
            <person name="Suzuki H."/>
        </authorList>
    </citation>
    <scope>NUCLEOTIDE SEQUENCE [LARGE SCALE GENOMIC DNA]</scope>
    <source>
        <strain evidence="3 4">K1041</strain>
    </source>
</reference>
<dbReference type="InterPro" id="IPR010982">
    <property type="entry name" value="Lambda_DNA-bd_dom_sf"/>
</dbReference>
<sequence>MTLGEKIKKARIEAGLSQEQLSEKLGVSRSAVAKWESGKGLPDIDNLKNLSKLLNASIDYLLDDGETLDEMVMREPYNLSEYGKGLKSSKKNRVIRDKFPNAEIYSLLAYQKLTKGEKIVDNALGFFTDAPFGTPEFLNYLKNNDKRFYLVEKDGKQFFVTVTDEFIETRQLANRIDSKKFEIGNWKFKKTGKI</sequence>
<feature type="domain" description="HTH cro/C1-type" evidence="2">
    <location>
        <begin position="7"/>
        <end position="61"/>
    </location>
</feature>
<evidence type="ECO:0000259" key="2">
    <source>
        <dbReference type="PROSITE" id="PS50943"/>
    </source>
</evidence>
<evidence type="ECO:0000313" key="4">
    <source>
        <dbReference type="Proteomes" id="UP001297580"/>
    </source>
</evidence>
<dbReference type="Proteomes" id="UP001297580">
    <property type="component" value="Chromosome"/>
</dbReference>
<keyword evidence="4" id="KW-1185">Reference proteome</keyword>
<dbReference type="PANTHER" id="PTHR46558">
    <property type="entry name" value="TRACRIPTIONAL REGULATORY PROTEIN-RELATED-RELATED"/>
    <property type="match status" value="1"/>
</dbReference>
<dbReference type="Gene3D" id="1.10.260.40">
    <property type="entry name" value="lambda repressor-like DNA-binding domains"/>
    <property type="match status" value="1"/>
</dbReference>
<dbReference type="InterPro" id="IPR001387">
    <property type="entry name" value="Cro/C1-type_HTH"/>
</dbReference>
<dbReference type="EMBL" id="CP133461">
    <property type="protein sequence ID" value="WMV76530.1"/>
    <property type="molecule type" value="Genomic_DNA"/>
</dbReference>
<keyword evidence="1" id="KW-0238">DNA-binding</keyword>
<name>A0ABY9QDK6_GEOTD</name>
<dbReference type="Pfam" id="PF01381">
    <property type="entry name" value="HTH_3"/>
    <property type="match status" value="1"/>
</dbReference>
<dbReference type="SMART" id="SM00530">
    <property type="entry name" value="HTH_XRE"/>
    <property type="match status" value="1"/>
</dbReference>
<proteinExistence type="predicted"/>
<protein>
    <submittedName>
        <fullName evidence="3">Helix-turn-helix transcriptional regulator</fullName>
    </submittedName>
</protein>
<gene>
    <name evidence="3" type="ORF">HSX42_01500</name>
</gene>
<evidence type="ECO:0000313" key="3">
    <source>
        <dbReference type="EMBL" id="WMV76530.1"/>
    </source>
</evidence>
<accession>A0ABY9QDK6</accession>
<organism evidence="3 4">
    <name type="scientific">Geobacillus thermodenitrificans</name>
    <dbReference type="NCBI Taxonomy" id="33940"/>
    <lineage>
        <taxon>Bacteria</taxon>
        <taxon>Bacillati</taxon>
        <taxon>Bacillota</taxon>
        <taxon>Bacilli</taxon>
        <taxon>Bacillales</taxon>
        <taxon>Anoxybacillaceae</taxon>
        <taxon>Geobacillus</taxon>
    </lineage>
</organism>
<dbReference type="SUPFAM" id="SSF47413">
    <property type="entry name" value="lambda repressor-like DNA-binding domains"/>
    <property type="match status" value="1"/>
</dbReference>